<comment type="caution">
    <text evidence="1">The sequence shown here is derived from an EMBL/GenBank/DDBJ whole genome shotgun (WGS) entry which is preliminary data.</text>
</comment>
<evidence type="ECO:0000313" key="2">
    <source>
        <dbReference type="Proteomes" id="UP000557566"/>
    </source>
</evidence>
<reference evidence="1 2" key="1">
    <citation type="journal article" date="2020" name="Genome Biol. Evol.">
        <title>A new high-quality draft genome assembly of the Chinese cordyceps Ophiocordyceps sinensis.</title>
        <authorList>
            <person name="Shu R."/>
            <person name="Zhang J."/>
            <person name="Meng Q."/>
            <person name="Zhang H."/>
            <person name="Zhou G."/>
            <person name="Li M."/>
            <person name="Wu P."/>
            <person name="Zhao Y."/>
            <person name="Chen C."/>
            <person name="Qin Q."/>
        </authorList>
    </citation>
    <scope>NUCLEOTIDE SEQUENCE [LARGE SCALE GENOMIC DNA]</scope>
    <source>
        <strain evidence="1 2">IOZ07</strain>
    </source>
</reference>
<organism evidence="1 2">
    <name type="scientific">Ophiocordyceps sinensis</name>
    <dbReference type="NCBI Taxonomy" id="72228"/>
    <lineage>
        <taxon>Eukaryota</taxon>
        <taxon>Fungi</taxon>
        <taxon>Dikarya</taxon>
        <taxon>Ascomycota</taxon>
        <taxon>Pezizomycotina</taxon>
        <taxon>Sordariomycetes</taxon>
        <taxon>Hypocreomycetidae</taxon>
        <taxon>Hypocreales</taxon>
        <taxon>Ophiocordycipitaceae</taxon>
        <taxon>Ophiocordyceps</taxon>
    </lineage>
</organism>
<gene>
    <name evidence="1" type="ORF">G6O67_003718</name>
</gene>
<keyword evidence="2" id="KW-1185">Reference proteome</keyword>
<dbReference type="EMBL" id="JAAVMX010000004">
    <property type="protein sequence ID" value="KAF4509554.1"/>
    <property type="molecule type" value="Genomic_DNA"/>
</dbReference>
<sequence length="71" mass="7683">MAPRLTTNQEIADSLPSTPLQLAIHCITTATFSTKLHLRTAANRCEPLLQYKRNPLSALGSGTSATLFTAR</sequence>
<protein>
    <submittedName>
        <fullName evidence="1">Uncharacterized protein</fullName>
    </submittedName>
</protein>
<proteinExistence type="predicted"/>
<dbReference type="AlphaFoldDB" id="A0A8H4V6A6"/>
<accession>A0A8H4V6A6</accession>
<dbReference type="Proteomes" id="UP000557566">
    <property type="component" value="Unassembled WGS sequence"/>
</dbReference>
<name>A0A8H4V6A6_9HYPO</name>
<evidence type="ECO:0000313" key="1">
    <source>
        <dbReference type="EMBL" id="KAF4509554.1"/>
    </source>
</evidence>